<organism evidence="1 2">
    <name type="scientific">Streblomastix strix</name>
    <dbReference type="NCBI Taxonomy" id="222440"/>
    <lineage>
        <taxon>Eukaryota</taxon>
        <taxon>Metamonada</taxon>
        <taxon>Preaxostyla</taxon>
        <taxon>Oxymonadida</taxon>
        <taxon>Streblomastigidae</taxon>
        <taxon>Streblomastix</taxon>
    </lineage>
</organism>
<dbReference type="Proteomes" id="UP000324800">
    <property type="component" value="Unassembled WGS sequence"/>
</dbReference>
<name>A0A5J4UWE5_9EUKA</name>
<dbReference type="OrthoDB" id="6766063at2759"/>
<evidence type="ECO:0000313" key="1">
    <source>
        <dbReference type="EMBL" id="KAA6374211.1"/>
    </source>
</evidence>
<comment type="caution">
    <text evidence="1">The sequence shown here is derived from an EMBL/GenBank/DDBJ whole genome shotgun (WGS) entry which is preliminary data.</text>
</comment>
<sequence length="48" mass="5309">MIGNLEEASISQIMQDRRLVVSMLDDNSYTQPDVQKGLIGASIIPFIT</sequence>
<gene>
    <name evidence="1" type="ORF">EZS28_030261</name>
</gene>
<dbReference type="AlphaFoldDB" id="A0A5J4UWE5"/>
<feature type="non-terminal residue" evidence="1">
    <location>
        <position position="48"/>
    </location>
</feature>
<reference evidence="1 2" key="1">
    <citation type="submission" date="2019-03" db="EMBL/GenBank/DDBJ databases">
        <title>Single cell metagenomics reveals metabolic interactions within the superorganism composed of flagellate Streblomastix strix and complex community of Bacteroidetes bacteria on its surface.</title>
        <authorList>
            <person name="Treitli S.C."/>
            <person name="Kolisko M."/>
            <person name="Husnik F."/>
            <person name="Keeling P."/>
            <person name="Hampl V."/>
        </authorList>
    </citation>
    <scope>NUCLEOTIDE SEQUENCE [LARGE SCALE GENOMIC DNA]</scope>
    <source>
        <strain evidence="1">ST1C</strain>
    </source>
</reference>
<protein>
    <submittedName>
        <fullName evidence="1">Uncharacterized protein</fullName>
    </submittedName>
</protein>
<proteinExistence type="predicted"/>
<evidence type="ECO:0000313" key="2">
    <source>
        <dbReference type="Proteomes" id="UP000324800"/>
    </source>
</evidence>
<dbReference type="EMBL" id="SNRW01012145">
    <property type="protein sequence ID" value="KAA6374211.1"/>
    <property type="molecule type" value="Genomic_DNA"/>
</dbReference>
<accession>A0A5J4UWE5</accession>